<name>A0A518VFN0_BRELA</name>
<keyword evidence="2" id="KW-1185">Reference proteome</keyword>
<dbReference type="AlphaFoldDB" id="A0A518VFN0"/>
<accession>A0A518VFN0</accession>
<reference evidence="1 2" key="1">
    <citation type="submission" date="2018-11" db="EMBL/GenBank/DDBJ databases">
        <title>Phylogenetic determinants of toxin gene distribution in genomes of Brevibacillus laterosporus.</title>
        <authorList>
            <person name="Glare T.R."/>
            <person name="Durrant A."/>
            <person name="Berry C."/>
            <person name="Palma L."/>
            <person name="Ormskirk M."/>
            <person name="Cox M.O."/>
        </authorList>
    </citation>
    <scope>NUCLEOTIDE SEQUENCE [LARGE SCALE GENOMIC DNA]</scope>
    <source>
        <strain evidence="1 2">1821L</strain>
    </source>
</reference>
<organism evidence="1 2">
    <name type="scientific">Brevibacillus laterosporus</name>
    <name type="common">Bacillus laterosporus</name>
    <dbReference type="NCBI Taxonomy" id="1465"/>
    <lineage>
        <taxon>Bacteria</taxon>
        <taxon>Bacillati</taxon>
        <taxon>Bacillota</taxon>
        <taxon>Bacilli</taxon>
        <taxon>Bacillales</taxon>
        <taxon>Paenibacillaceae</taxon>
        <taxon>Brevibacillus</taxon>
    </lineage>
</organism>
<protein>
    <submittedName>
        <fullName evidence="1">DUF4440 domain-containing protein</fullName>
    </submittedName>
</protein>
<evidence type="ECO:0000313" key="2">
    <source>
        <dbReference type="Proteomes" id="UP000319432"/>
    </source>
</evidence>
<gene>
    <name evidence="1" type="ORF">EEL30_17610</name>
</gene>
<dbReference type="InterPro" id="IPR032710">
    <property type="entry name" value="NTF2-like_dom_sf"/>
</dbReference>
<dbReference type="SUPFAM" id="SSF54427">
    <property type="entry name" value="NTF2-like"/>
    <property type="match status" value="1"/>
</dbReference>
<dbReference type="Proteomes" id="UP000319432">
    <property type="component" value="Chromosome"/>
</dbReference>
<proteinExistence type="predicted"/>
<dbReference type="EMBL" id="CP033464">
    <property type="protein sequence ID" value="QDX95808.1"/>
    <property type="molecule type" value="Genomic_DNA"/>
</dbReference>
<evidence type="ECO:0000313" key="1">
    <source>
        <dbReference type="EMBL" id="QDX95808.1"/>
    </source>
</evidence>
<sequence length="149" mass="17374">MEIKTIINELTVAFYRSFTNKGNIKPNVNGIYQLFIPEGLIIKNCDSAPEIYNLQQFIEPREKLLKEGLLVDFEEKELFDKTEIFGNIAHRFSLYKKSGILSGREFEAQGMKTIQFIKTTDGWKISSLAWDDERDGLLIPDKYQCYPYF</sequence>
<dbReference type="OrthoDB" id="9798081at2"/>